<keyword evidence="1" id="KW-0614">Plasmid</keyword>
<protein>
    <recommendedName>
        <fullName evidence="3">Gram-positive pilin subunit D1 N-terminal domain-containing protein</fullName>
    </recommendedName>
</protein>
<gene>
    <name evidence="1" type="ORF">FEE39_09755</name>
</gene>
<evidence type="ECO:0008006" key="3">
    <source>
        <dbReference type="Google" id="ProtNLM"/>
    </source>
</evidence>
<dbReference type="AlphaFoldDB" id="A0A9X7TDD1"/>
<dbReference type="Proteomes" id="UP000464749">
    <property type="component" value="Plasmid unnamed1"/>
</dbReference>
<reference evidence="1 2" key="1">
    <citation type="submission" date="2019-06" db="EMBL/GenBank/DDBJ databases">
        <title>Whole genome sequencing of Lactobacillus johnsonii strain G2A.</title>
        <authorList>
            <person name="Conlan S."/>
            <person name="Thomas P.J."/>
            <person name="Mullikin J."/>
            <person name="Singer J."/>
            <person name="Weaver C."/>
            <person name="Segre J.A."/>
        </authorList>
    </citation>
    <scope>NUCLEOTIDE SEQUENCE [LARGE SCALE GENOMIC DNA]</scope>
    <source>
        <strain evidence="1 2">G2A</strain>
        <plasmid evidence="1 2">unnamed1</plasmid>
    </source>
</reference>
<dbReference type="EMBL" id="CP040855">
    <property type="protein sequence ID" value="QIA88597.1"/>
    <property type="molecule type" value="Genomic_DNA"/>
</dbReference>
<evidence type="ECO:0000313" key="1">
    <source>
        <dbReference type="EMBL" id="QIA88597.1"/>
    </source>
</evidence>
<accession>A0A9X7TDD1</accession>
<sequence>MAKNSDPVVVITPITDDNGKYSSEFYIYPKSEKITPNNPESKKPVVTETTMYQTGRSNNLWNSFVAFIQGIFS</sequence>
<evidence type="ECO:0000313" key="2">
    <source>
        <dbReference type="Proteomes" id="UP000464749"/>
    </source>
</evidence>
<organism evidence="1 2">
    <name type="scientific">Lactobacillus johnsonii</name>
    <dbReference type="NCBI Taxonomy" id="33959"/>
    <lineage>
        <taxon>Bacteria</taxon>
        <taxon>Bacillati</taxon>
        <taxon>Bacillota</taxon>
        <taxon>Bacilli</taxon>
        <taxon>Lactobacillales</taxon>
        <taxon>Lactobacillaceae</taxon>
        <taxon>Lactobacillus</taxon>
    </lineage>
</organism>
<geneLocation type="plasmid" evidence="1 2">
    <name>unnamed1</name>
</geneLocation>
<proteinExistence type="predicted"/>
<name>A0A9X7TDD1_LACJH</name>